<organism evidence="2 3">
    <name type="scientific">Hyaloscypha hepaticicola</name>
    <dbReference type="NCBI Taxonomy" id="2082293"/>
    <lineage>
        <taxon>Eukaryota</taxon>
        <taxon>Fungi</taxon>
        <taxon>Dikarya</taxon>
        <taxon>Ascomycota</taxon>
        <taxon>Pezizomycotina</taxon>
        <taxon>Leotiomycetes</taxon>
        <taxon>Helotiales</taxon>
        <taxon>Hyaloscyphaceae</taxon>
        <taxon>Hyaloscypha</taxon>
    </lineage>
</organism>
<feature type="domain" description="2EXR" evidence="1">
    <location>
        <begin position="61"/>
        <end position="131"/>
    </location>
</feature>
<evidence type="ECO:0000259" key="1">
    <source>
        <dbReference type="Pfam" id="PF20150"/>
    </source>
</evidence>
<evidence type="ECO:0000313" key="3">
    <source>
        <dbReference type="Proteomes" id="UP000235672"/>
    </source>
</evidence>
<dbReference type="Proteomes" id="UP000235672">
    <property type="component" value="Unassembled WGS sequence"/>
</dbReference>
<reference evidence="2 3" key="1">
    <citation type="submission" date="2016-05" db="EMBL/GenBank/DDBJ databases">
        <title>A degradative enzymes factory behind the ericoid mycorrhizal symbiosis.</title>
        <authorList>
            <consortium name="DOE Joint Genome Institute"/>
            <person name="Martino E."/>
            <person name="Morin E."/>
            <person name="Grelet G."/>
            <person name="Kuo A."/>
            <person name="Kohler A."/>
            <person name="Daghino S."/>
            <person name="Barry K."/>
            <person name="Choi C."/>
            <person name="Cichocki N."/>
            <person name="Clum A."/>
            <person name="Copeland A."/>
            <person name="Hainaut M."/>
            <person name="Haridas S."/>
            <person name="Labutti K."/>
            <person name="Lindquist E."/>
            <person name="Lipzen A."/>
            <person name="Khouja H.-R."/>
            <person name="Murat C."/>
            <person name="Ohm R."/>
            <person name="Olson A."/>
            <person name="Spatafora J."/>
            <person name="Veneault-Fourrey C."/>
            <person name="Henrissat B."/>
            <person name="Grigoriev I."/>
            <person name="Martin F."/>
            <person name="Perotto S."/>
        </authorList>
    </citation>
    <scope>NUCLEOTIDE SEQUENCE [LARGE SCALE GENOMIC DNA]</scope>
    <source>
        <strain evidence="2 3">UAMH 7357</strain>
    </source>
</reference>
<keyword evidence="3" id="KW-1185">Reference proteome</keyword>
<dbReference type="OrthoDB" id="3530648at2759"/>
<evidence type="ECO:0000313" key="2">
    <source>
        <dbReference type="EMBL" id="PMD28474.1"/>
    </source>
</evidence>
<dbReference type="Pfam" id="PF20150">
    <property type="entry name" value="2EXR"/>
    <property type="match status" value="1"/>
</dbReference>
<dbReference type="PANTHER" id="PTHR35910:SF1">
    <property type="entry name" value="2EXR DOMAIN-CONTAINING PROTEIN"/>
    <property type="match status" value="1"/>
</dbReference>
<accession>A0A2J6QQD4</accession>
<gene>
    <name evidence="2" type="ORF">NA56DRAFT_696243</name>
</gene>
<proteinExistence type="predicted"/>
<dbReference type="AlphaFoldDB" id="A0A2J6QQD4"/>
<name>A0A2J6QQD4_9HELO</name>
<dbReference type="PANTHER" id="PTHR35910">
    <property type="entry name" value="2EXR DOMAIN-CONTAINING PROTEIN"/>
    <property type="match status" value="1"/>
</dbReference>
<protein>
    <recommendedName>
        <fullName evidence="1">2EXR domain-containing protein</fullName>
    </recommendedName>
</protein>
<dbReference type="EMBL" id="KZ613464">
    <property type="protein sequence ID" value="PMD28474.1"/>
    <property type="molecule type" value="Genomic_DNA"/>
</dbReference>
<sequence length="260" mass="30156">MAKDSMNNAVTKGGRIIVFFPSFMTRSRTAEDDRIQAVLHNFTFELPDPNQELFFQCPSTFPLFPEFPLEIRRLIWKEIFPQTKHLWCHGPRSQEPCCNHLRDIPQPISAHINQESRTETLQHYSMLLATGMECGFFRSATLIQAHYEKFWRSHFTNDLQSFLASVRTLELRMRGWDNTWKRWLENGPLCRLKNFVGLKELRVVDVILGERHALITGSRARDCVDSLTEIFRDLTAANPEVSNPTIVIMKGKLPVYGPGY</sequence>
<dbReference type="InterPro" id="IPR045518">
    <property type="entry name" value="2EXR"/>
</dbReference>